<comment type="caution">
    <text evidence="1">The sequence shown here is derived from an EMBL/GenBank/DDBJ whole genome shotgun (WGS) entry which is preliminary data.</text>
</comment>
<dbReference type="Proteomes" id="UP000886998">
    <property type="component" value="Unassembled WGS sequence"/>
</dbReference>
<accession>A0A8X6WYM2</accession>
<name>A0A8X6WYM2_9ARAC</name>
<keyword evidence="2" id="KW-1185">Reference proteome</keyword>
<sequence>MLCFIWILRKRMWGLAKIPDCLLGKRDAISFRSVMSMWTSWVLYFSRRWREKVISNGWSLIVHSPTHLTGTFRRPPEVSVWTSQQRWLAYRPLDRYHAFLLELKISVNVREDFT</sequence>
<protein>
    <submittedName>
        <fullName evidence="1">Uncharacterized protein</fullName>
    </submittedName>
</protein>
<reference evidence="1" key="1">
    <citation type="submission" date="2020-08" db="EMBL/GenBank/DDBJ databases">
        <title>Multicomponent nature underlies the extraordinary mechanical properties of spider dragline silk.</title>
        <authorList>
            <person name="Kono N."/>
            <person name="Nakamura H."/>
            <person name="Mori M."/>
            <person name="Yoshida Y."/>
            <person name="Ohtoshi R."/>
            <person name="Malay A.D."/>
            <person name="Moran D.A.P."/>
            <person name="Tomita M."/>
            <person name="Numata K."/>
            <person name="Arakawa K."/>
        </authorList>
    </citation>
    <scope>NUCLEOTIDE SEQUENCE</scope>
</reference>
<evidence type="ECO:0000313" key="2">
    <source>
        <dbReference type="Proteomes" id="UP000886998"/>
    </source>
</evidence>
<evidence type="ECO:0000313" key="1">
    <source>
        <dbReference type="EMBL" id="GFY42251.1"/>
    </source>
</evidence>
<gene>
    <name evidence="1" type="ORF">TNIN_261101</name>
</gene>
<organism evidence="1 2">
    <name type="scientific">Trichonephila inaurata madagascariensis</name>
    <dbReference type="NCBI Taxonomy" id="2747483"/>
    <lineage>
        <taxon>Eukaryota</taxon>
        <taxon>Metazoa</taxon>
        <taxon>Ecdysozoa</taxon>
        <taxon>Arthropoda</taxon>
        <taxon>Chelicerata</taxon>
        <taxon>Arachnida</taxon>
        <taxon>Araneae</taxon>
        <taxon>Araneomorphae</taxon>
        <taxon>Entelegynae</taxon>
        <taxon>Araneoidea</taxon>
        <taxon>Nephilidae</taxon>
        <taxon>Trichonephila</taxon>
        <taxon>Trichonephila inaurata</taxon>
    </lineage>
</organism>
<dbReference type="EMBL" id="BMAV01002975">
    <property type="protein sequence ID" value="GFY42251.1"/>
    <property type="molecule type" value="Genomic_DNA"/>
</dbReference>
<proteinExistence type="predicted"/>
<dbReference type="AlphaFoldDB" id="A0A8X6WYM2"/>